<dbReference type="AlphaFoldDB" id="A0A517YYI5"/>
<gene>
    <name evidence="1" type="ORF">KS4_33730</name>
</gene>
<organism evidence="1 2">
    <name type="scientific">Poriferisphaera corsica</name>
    <dbReference type="NCBI Taxonomy" id="2528020"/>
    <lineage>
        <taxon>Bacteria</taxon>
        <taxon>Pseudomonadati</taxon>
        <taxon>Planctomycetota</taxon>
        <taxon>Phycisphaerae</taxon>
        <taxon>Phycisphaerales</taxon>
        <taxon>Phycisphaeraceae</taxon>
        <taxon>Poriferisphaera</taxon>
    </lineage>
</organism>
<accession>A0A517YYI5</accession>
<reference evidence="1 2" key="1">
    <citation type="submission" date="2019-02" db="EMBL/GenBank/DDBJ databases">
        <title>Deep-cultivation of Planctomycetes and their phenomic and genomic characterization uncovers novel biology.</title>
        <authorList>
            <person name="Wiegand S."/>
            <person name="Jogler M."/>
            <person name="Boedeker C."/>
            <person name="Pinto D."/>
            <person name="Vollmers J."/>
            <person name="Rivas-Marin E."/>
            <person name="Kohn T."/>
            <person name="Peeters S.H."/>
            <person name="Heuer A."/>
            <person name="Rast P."/>
            <person name="Oberbeckmann S."/>
            <person name="Bunk B."/>
            <person name="Jeske O."/>
            <person name="Meyerdierks A."/>
            <person name="Storesund J.E."/>
            <person name="Kallscheuer N."/>
            <person name="Luecker S."/>
            <person name="Lage O.M."/>
            <person name="Pohl T."/>
            <person name="Merkel B.J."/>
            <person name="Hornburger P."/>
            <person name="Mueller R.-W."/>
            <person name="Bruemmer F."/>
            <person name="Labrenz M."/>
            <person name="Spormann A.M."/>
            <person name="Op den Camp H."/>
            <person name="Overmann J."/>
            <person name="Amann R."/>
            <person name="Jetten M.S.M."/>
            <person name="Mascher T."/>
            <person name="Medema M.H."/>
            <person name="Devos D.P."/>
            <person name="Kaster A.-K."/>
            <person name="Ovreas L."/>
            <person name="Rohde M."/>
            <person name="Galperin M.Y."/>
            <person name="Jogler C."/>
        </authorList>
    </citation>
    <scope>NUCLEOTIDE SEQUENCE [LARGE SCALE GENOMIC DNA]</scope>
    <source>
        <strain evidence="1 2">KS4</strain>
    </source>
</reference>
<dbReference type="KEGG" id="pcor:KS4_33730"/>
<evidence type="ECO:0000313" key="2">
    <source>
        <dbReference type="Proteomes" id="UP000317369"/>
    </source>
</evidence>
<dbReference type="EMBL" id="CP036425">
    <property type="protein sequence ID" value="QDU35292.1"/>
    <property type="molecule type" value="Genomic_DNA"/>
</dbReference>
<protein>
    <submittedName>
        <fullName evidence="1">Uncharacterized protein</fullName>
    </submittedName>
</protein>
<sequence>MNLRIAEIRLPEVDDAVLFLGGCGCEIDRGYVQHTLSLIARDEMGEIRGVAMCAGIEGKPHTKLLVGCSEGIDEDAIQEITNKAIMKLHAVKMSKFKILLYGSIKGQTFWPRNNWLIHLDETDQVSIDDYDVNDKADSRSLVA</sequence>
<dbReference type="Proteomes" id="UP000317369">
    <property type="component" value="Chromosome"/>
</dbReference>
<name>A0A517YYI5_9BACT</name>
<evidence type="ECO:0000313" key="1">
    <source>
        <dbReference type="EMBL" id="QDU35292.1"/>
    </source>
</evidence>
<dbReference type="RefSeq" id="WP_145080404.1">
    <property type="nucleotide sequence ID" value="NZ_CP036425.1"/>
</dbReference>
<keyword evidence="2" id="KW-1185">Reference proteome</keyword>
<proteinExistence type="predicted"/>